<dbReference type="Gene3D" id="3.30.1120.10">
    <property type="match status" value="1"/>
</dbReference>
<name>A0AA35S675_GEOBA</name>
<sequence length="182" mass="21038">PLPPLDTKLHSSFATIATVHRTLLPQLLVLLFISLQSNREFFAYLPEYADEMVGPYAIRWRNFKGHYYTAGGSCSTSYHDEACRSNATVTKHFPPLLYNLHTDPQELYPLDPENYRDVIDTISDLKDAFLLDLDWSESQLLMGKDRSIQPCGNQDCYPFPYCCRTNLLSPRQQQYQSSFSWL</sequence>
<comment type="caution">
    <text evidence="1">The sequence shown here is derived from an EMBL/GenBank/DDBJ whole genome shotgun (WGS) entry which is preliminary data.</text>
</comment>
<dbReference type="InterPro" id="IPR017850">
    <property type="entry name" value="Alkaline_phosphatase_core_sf"/>
</dbReference>
<dbReference type="AlphaFoldDB" id="A0AA35S675"/>
<keyword evidence="2" id="KW-1185">Reference proteome</keyword>
<proteinExistence type="predicted"/>
<reference evidence="1" key="1">
    <citation type="submission" date="2023-03" db="EMBL/GenBank/DDBJ databases">
        <authorList>
            <person name="Steffen K."/>
            <person name="Cardenas P."/>
        </authorList>
    </citation>
    <scope>NUCLEOTIDE SEQUENCE</scope>
</reference>
<organism evidence="1 2">
    <name type="scientific">Geodia barretti</name>
    <name type="common">Barrett's horny sponge</name>
    <dbReference type="NCBI Taxonomy" id="519541"/>
    <lineage>
        <taxon>Eukaryota</taxon>
        <taxon>Metazoa</taxon>
        <taxon>Porifera</taxon>
        <taxon>Demospongiae</taxon>
        <taxon>Heteroscleromorpha</taxon>
        <taxon>Tetractinellida</taxon>
        <taxon>Astrophorina</taxon>
        <taxon>Geodiidae</taxon>
        <taxon>Geodia</taxon>
    </lineage>
</organism>
<feature type="non-terminal residue" evidence="1">
    <location>
        <position position="1"/>
    </location>
</feature>
<dbReference type="EMBL" id="CASHTH010002047">
    <property type="protein sequence ID" value="CAI8023954.1"/>
    <property type="molecule type" value="Genomic_DNA"/>
</dbReference>
<accession>A0AA35S675</accession>
<protein>
    <submittedName>
        <fullName evidence="1">Arylsulfatase A</fullName>
    </submittedName>
</protein>
<evidence type="ECO:0000313" key="2">
    <source>
        <dbReference type="Proteomes" id="UP001174909"/>
    </source>
</evidence>
<evidence type="ECO:0000313" key="1">
    <source>
        <dbReference type="EMBL" id="CAI8023954.1"/>
    </source>
</evidence>
<dbReference type="SUPFAM" id="SSF53649">
    <property type="entry name" value="Alkaline phosphatase-like"/>
    <property type="match status" value="1"/>
</dbReference>
<gene>
    <name evidence="1" type="ORF">GBAR_LOCUS13967</name>
</gene>
<dbReference type="Pfam" id="PF14707">
    <property type="entry name" value="Sulfatase_C"/>
    <property type="match status" value="1"/>
</dbReference>
<dbReference type="Proteomes" id="UP001174909">
    <property type="component" value="Unassembled WGS sequence"/>
</dbReference>